<evidence type="ECO:0000313" key="5">
    <source>
        <dbReference type="Proteomes" id="UP000640335"/>
    </source>
</evidence>
<evidence type="ECO:0000256" key="2">
    <source>
        <dbReference type="SAM" id="Phobius"/>
    </source>
</evidence>
<keyword evidence="5" id="KW-1185">Reference proteome</keyword>
<organism evidence="4 5">
    <name type="scientific">Clostridium gallinarum</name>
    <dbReference type="NCBI Taxonomy" id="2762246"/>
    <lineage>
        <taxon>Bacteria</taxon>
        <taxon>Bacillati</taxon>
        <taxon>Bacillota</taxon>
        <taxon>Clostridia</taxon>
        <taxon>Eubacteriales</taxon>
        <taxon>Clostridiaceae</taxon>
        <taxon>Clostridium</taxon>
    </lineage>
</organism>
<dbReference type="SMART" id="SM00646">
    <property type="entry name" value="Ami_3"/>
    <property type="match status" value="1"/>
</dbReference>
<gene>
    <name evidence="4" type="ORF">H9660_09915</name>
</gene>
<name>A0ABR8Q4W6_9CLOT</name>
<dbReference type="PANTHER" id="PTHR30404:SF0">
    <property type="entry name" value="N-ACETYLMURAMOYL-L-ALANINE AMIDASE AMIC"/>
    <property type="match status" value="1"/>
</dbReference>
<reference evidence="4 5" key="1">
    <citation type="submission" date="2020-08" db="EMBL/GenBank/DDBJ databases">
        <title>A Genomic Blueprint of the Chicken Gut Microbiome.</title>
        <authorList>
            <person name="Gilroy R."/>
            <person name="Ravi A."/>
            <person name="Getino M."/>
            <person name="Pursley I."/>
            <person name="Horton D.L."/>
            <person name="Alikhan N.-F."/>
            <person name="Baker D."/>
            <person name="Gharbi K."/>
            <person name="Hall N."/>
            <person name="Watson M."/>
            <person name="Adriaenssens E.M."/>
            <person name="Foster-Nyarko E."/>
            <person name="Jarju S."/>
            <person name="Secka A."/>
            <person name="Antonio M."/>
            <person name="Oren A."/>
            <person name="Chaudhuri R."/>
            <person name="La Ragione R.M."/>
            <person name="Hildebrand F."/>
            <person name="Pallen M.J."/>
        </authorList>
    </citation>
    <scope>NUCLEOTIDE SEQUENCE [LARGE SCALE GENOMIC DNA]</scope>
    <source>
        <strain evidence="4 5">Sa3CUN1</strain>
    </source>
</reference>
<dbReference type="InterPro" id="IPR050695">
    <property type="entry name" value="N-acetylmuramoyl_amidase_3"/>
</dbReference>
<feature type="transmembrane region" description="Helical" evidence="2">
    <location>
        <begin position="23"/>
        <end position="43"/>
    </location>
</feature>
<protein>
    <submittedName>
        <fullName evidence="4">N-acetylmuramoyl-L-alanine amidase</fullName>
    </submittedName>
</protein>
<keyword evidence="2" id="KW-0812">Transmembrane</keyword>
<dbReference type="Gene3D" id="3.40.630.40">
    <property type="entry name" value="Zn-dependent exopeptidases"/>
    <property type="match status" value="1"/>
</dbReference>
<dbReference type="InterPro" id="IPR002508">
    <property type="entry name" value="MurNAc-LAA_cat"/>
</dbReference>
<keyword evidence="2" id="KW-1133">Transmembrane helix</keyword>
<dbReference type="SUPFAM" id="SSF53187">
    <property type="entry name" value="Zn-dependent exopeptidases"/>
    <property type="match status" value="1"/>
</dbReference>
<sequence length="267" mass="30121">MNSNFDISSKRKLLYKRKRKRQLIFKIYIVLLAISILSLILLLNKSTPVNKKVISSSNSLDNKIIICIDPGHGDFDTGAKSSSGIFEKDIVLEISLKLGKLLEENDIKVIYTRTNDSLPWLETANDSLKERIRISKAFKADIFISIHCNSNYDDISAKGIETWYKPNDESSKNLALILQTSLSNLNSTIDRGIKTYDNKDDALAVLELNESISALVELGFLSNTYDEKYLNSDKGKEAFAKSIKDGLLNYIESNKDIIIKKRSNKAM</sequence>
<dbReference type="RefSeq" id="WP_191750223.1">
    <property type="nucleotide sequence ID" value="NZ_JACSQZ010000033.1"/>
</dbReference>
<feature type="domain" description="MurNAc-LAA" evidence="3">
    <location>
        <begin position="132"/>
        <end position="248"/>
    </location>
</feature>
<dbReference type="EMBL" id="JACSQZ010000033">
    <property type="protein sequence ID" value="MBD7915462.1"/>
    <property type="molecule type" value="Genomic_DNA"/>
</dbReference>
<evidence type="ECO:0000313" key="4">
    <source>
        <dbReference type="EMBL" id="MBD7915462.1"/>
    </source>
</evidence>
<dbReference type="PANTHER" id="PTHR30404">
    <property type="entry name" value="N-ACETYLMURAMOYL-L-ALANINE AMIDASE"/>
    <property type="match status" value="1"/>
</dbReference>
<proteinExistence type="predicted"/>
<comment type="caution">
    <text evidence="4">The sequence shown here is derived from an EMBL/GenBank/DDBJ whole genome shotgun (WGS) entry which is preliminary data.</text>
</comment>
<evidence type="ECO:0000256" key="1">
    <source>
        <dbReference type="ARBA" id="ARBA00022801"/>
    </source>
</evidence>
<dbReference type="Pfam" id="PF01520">
    <property type="entry name" value="Amidase_3"/>
    <property type="match status" value="1"/>
</dbReference>
<dbReference type="CDD" id="cd02696">
    <property type="entry name" value="MurNAc-LAA"/>
    <property type="match status" value="1"/>
</dbReference>
<keyword evidence="1" id="KW-0378">Hydrolase</keyword>
<evidence type="ECO:0000259" key="3">
    <source>
        <dbReference type="SMART" id="SM00646"/>
    </source>
</evidence>
<keyword evidence="2" id="KW-0472">Membrane</keyword>
<accession>A0ABR8Q4W6</accession>
<dbReference type="Proteomes" id="UP000640335">
    <property type="component" value="Unassembled WGS sequence"/>
</dbReference>